<keyword evidence="3" id="KW-0515">Mutator protein</keyword>
<dbReference type="PANTHER" id="PTHR47707:SF1">
    <property type="entry name" value="NUDIX HYDROLASE FAMILY PROTEIN"/>
    <property type="match status" value="1"/>
</dbReference>
<sequence length="134" mass="15446">MSKYLKLVSGVLQQADNVLLGLRKNTEYYSGFWAFPCGRLESGENFVDALRRELFEETGIQMIDGENLTTLFDHEQQIEHEVFQVTEWRGEPINREPQLCQELRWFPLTQLPTPITPATLKILMSLVGENSADQ</sequence>
<evidence type="ECO:0000256" key="12">
    <source>
        <dbReference type="ARBA" id="ARBA00038905"/>
    </source>
</evidence>
<gene>
    <name evidence="19" type="ORF">FLL45_00635</name>
</gene>
<evidence type="ECO:0000256" key="5">
    <source>
        <dbReference type="ARBA" id="ARBA00022723"/>
    </source>
</evidence>
<keyword evidence="7 17" id="KW-0378">Hydrolase</keyword>
<evidence type="ECO:0000256" key="14">
    <source>
        <dbReference type="ARBA" id="ARBA00041592"/>
    </source>
</evidence>
<accession>A0A545TGZ2</accession>
<dbReference type="PANTHER" id="PTHR47707">
    <property type="entry name" value="8-OXO-DGTP DIPHOSPHATASE"/>
    <property type="match status" value="1"/>
</dbReference>
<keyword evidence="9" id="KW-0234">DNA repair</keyword>
<evidence type="ECO:0000256" key="3">
    <source>
        <dbReference type="ARBA" id="ARBA00022457"/>
    </source>
</evidence>
<dbReference type="Proteomes" id="UP000317839">
    <property type="component" value="Unassembled WGS sequence"/>
</dbReference>
<dbReference type="EMBL" id="VIKR01000001">
    <property type="protein sequence ID" value="TQV76502.1"/>
    <property type="molecule type" value="Genomic_DNA"/>
</dbReference>
<comment type="catalytic activity">
    <reaction evidence="11">
        <text>8-oxo-GTP + H2O = 8-oxo-GMP + diphosphate + H(+)</text>
        <dbReference type="Rhea" id="RHEA:67616"/>
        <dbReference type="ChEBI" id="CHEBI:15377"/>
        <dbReference type="ChEBI" id="CHEBI:15378"/>
        <dbReference type="ChEBI" id="CHEBI:33019"/>
        <dbReference type="ChEBI" id="CHEBI:143553"/>
        <dbReference type="ChEBI" id="CHEBI:145694"/>
    </reaction>
</comment>
<evidence type="ECO:0000256" key="15">
    <source>
        <dbReference type="ARBA" id="ARBA00041979"/>
    </source>
</evidence>
<keyword evidence="20" id="KW-1185">Reference proteome</keyword>
<dbReference type="RefSeq" id="WP_142887862.1">
    <property type="nucleotide sequence ID" value="NZ_VIKR01000001.1"/>
</dbReference>
<reference evidence="19 20" key="1">
    <citation type="submission" date="2019-06" db="EMBL/GenBank/DDBJ databases">
        <title>Draft genome of Aliikangiella marina GYP-15.</title>
        <authorList>
            <person name="Wang G."/>
        </authorList>
    </citation>
    <scope>NUCLEOTIDE SEQUENCE [LARGE SCALE GENOMIC DNA]</scope>
    <source>
        <strain evidence="19 20">GYP-15</strain>
    </source>
</reference>
<evidence type="ECO:0000256" key="9">
    <source>
        <dbReference type="ARBA" id="ARBA00023204"/>
    </source>
</evidence>
<dbReference type="GO" id="GO:0006260">
    <property type="term" value="P:DNA replication"/>
    <property type="evidence" value="ECO:0007669"/>
    <property type="project" value="UniProtKB-KW"/>
</dbReference>
<dbReference type="InterPro" id="IPR015797">
    <property type="entry name" value="NUDIX_hydrolase-like_dom_sf"/>
</dbReference>
<evidence type="ECO:0000313" key="20">
    <source>
        <dbReference type="Proteomes" id="UP000317839"/>
    </source>
</evidence>
<keyword evidence="5" id="KW-0479">Metal-binding</keyword>
<dbReference type="InterPro" id="IPR000086">
    <property type="entry name" value="NUDIX_hydrolase_dom"/>
</dbReference>
<dbReference type="GO" id="GO:0035539">
    <property type="term" value="F:8-oxo-7,8-dihydrodeoxyguanosine triphosphate pyrophosphatase activity"/>
    <property type="evidence" value="ECO:0007669"/>
    <property type="project" value="UniProtKB-EC"/>
</dbReference>
<evidence type="ECO:0000256" key="4">
    <source>
        <dbReference type="ARBA" id="ARBA00022705"/>
    </source>
</evidence>
<proteinExistence type="inferred from homology"/>
<dbReference type="PROSITE" id="PS00893">
    <property type="entry name" value="NUDIX_BOX"/>
    <property type="match status" value="1"/>
</dbReference>
<dbReference type="GO" id="GO:0046872">
    <property type="term" value="F:metal ion binding"/>
    <property type="evidence" value="ECO:0007669"/>
    <property type="project" value="UniProtKB-KW"/>
</dbReference>
<dbReference type="AlphaFoldDB" id="A0A545TGZ2"/>
<dbReference type="InterPro" id="IPR020084">
    <property type="entry name" value="NUDIX_hydrolase_CS"/>
</dbReference>
<dbReference type="SUPFAM" id="SSF55811">
    <property type="entry name" value="Nudix"/>
    <property type="match status" value="1"/>
</dbReference>
<dbReference type="GO" id="GO:0006281">
    <property type="term" value="P:DNA repair"/>
    <property type="evidence" value="ECO:0007669"/>
    <property type="project" value="UniProtKB-KW"/>
</dbReference>
<dbReference type="InterPro" id="IPR020476">
    <property type="entry name" value="Nudix_hydrolase"/>
</dbReference>
<evidence type="ECO:0000256" key="16">
    <source>
        <dbReference type="ARBA" id="ARBA00042798"/>
    </source>
</evidence>
<evidence type="ECO:0000256" key="11">
    <source>
        <dbReference type="ARBA" id="ARBA00036904"/>
    </source>
</evidence>
<dbReference type="Gene3D" id="3.90.79.10">
    <property type="entry name" value="Nucleoside Triphosphate Pyrophosphohydrolase"/>
    <property type="match status" value="1"/>
</dbReference>
<dbReference type="PRINTS" id="PR00502">
    <property type="entry name" value="NUDIXFAMILY"/>
</dbReference>
<evidence type="ECO:0000256" key="1">
    <source>
        <dbReference type="ARBA" id="ARBA00001946"/>
    </source>
</evidence>
<evidence type="ECO:0000256" key="7">
    <source>
        <dbReference type="ARBA" id="ARBA00022801"/>
    </source>
</evidence>
<organism evidence="19 20">
    <name type="scientific">Aliikangiella marina</name>
    <dbReference type="NCBI Taxonomy" id="1712262"/>
    <lineage>
        <taxon>Bacteria</taxon>
        <taxon>Pseudomonadati</taxon>
        <taxon>Pseudomonadota</taxon>
        <taxon>Gammaproteobacteria</taxon>
        <taxon>Oceanospirillales</taxon>
        <taxon>Pleioneaceae</taxon>
        <taxon>Aliikangiella</taxon>
    </lineage>
</organism>
<comment type="caution">
    <text evidence="19">The sequence shown here is derived from an EMBL/GenBank/DDBJ whole genome shotgun (WGS) entry which is preliminary data.</text>
</comment>
<keyword evidence="6" id="KW-0227">DNA damage</keyword>
<feature type="domain" description="Nudix hydrolase" evidence="18">
    <location>
        <begin position="3"/>
        <end position="128"/>
    </location>
</feature>
<dbReference type="PROSITE" id="PS51462">
    <property type="entry name" value="NUDIX"/>
    <property type="match status" value="1"/>
</dbReference>
<evidence type="ECO:0000256" key="8">
    <source>
        <dbReference type="ARBA" id="ARBA00022842"/>
    </source>
</evidence>
<dbReference type="EC" id="3.6.1.55" evidence="12"/>
<dbReference type="GO" id="GO:0044716">
    <property type="term" value="F:8-oxo-GDP phosphatase activity"/>
    <property type="evidence" value="ECO:0007669"/>
    <property type="project" value="TreeGrafter"/>
</dbReference>
<comment type="cofactor">
    <cofactor evidence="1">
        <name>Mg(2+)</name>
        <dbReference type="ChEBI" id="CHEBI:18420"/>
    </cofactor>
</comment>
<evidence type="ECO:0000313" key="19">
    <source>
        <dbReference type="EMBL" id="TQV76502.1"/>
    </source>
</evidence>
<evidence type="ECO:0000259" key="18">
    <source>
        <dbReference type="PROSITE" id="PS51462"/>
    </source>
</evidence>
<evidence type="ECO:0000256" key="2">
    <source>
        <dbReference type="ARBA" id="ARBA00005582"/>
    </source>
</evidence>
<evidence type="ECO:0000256" key="10">
    <source>
        <dbReference type="ARBA" id="ARBA00035861"/>
    </source>
</evidence>
<comment type="similarity">
    <text evidence="2 17">Belongs to the Nudix hydrolase family.</text>
</comment>
<dbReference type="OrthoDB" id="9791228at2"/>
<dbReference type="Pfam" id="PF00293">
    <property type="entry name" value="NUDIX"/>
    <property type="match status" value="1"/>
</dbReference>
<keyword evidence="8" id="KW-0460">Magnesium</keyword>
<protein>
    <recommendedName>
        <fullName evidence="13">8-oxo-dGTP diphosphatase</fullName>
        <ecNumber evidence="12">3.6.1.55</ecNumber>
    </recommendedName>
    <alternativeName>
        <fullName evidence="16">7,8-dihydro-8-oxoguanine-triphosphatase</fullName>
    </alternativeName>
    <alternativeName>
        <fullName evidence="15">Mutator protein MutT</fullName>
    </alternativeName>
    <alternativeName>
        <fullName evidence="14">dGTP pyrophosphohydrolase</fullName>
    </alternativeName>
</protein>
<evidence type="ECO:0000256" key="13">
    <source>
        <dbReference type="ARBA" id="ARBA00040794"/>
    </source>
</evidence>
<dbReference type="GO" id="GO:0008413">
    <property type="term" value="F:8-oxo-7,8-dihydroguanosine triphosphate pyrophosphatase activity"/>
    <property type="evidence" value="ECO:0007669"/>
    <property type="project" value="TreeGrafter"/>
</dbReference>
<keyword evidence="4" id="KW-0235">DNA replication</keyword>
<dbReference type="InterPro" id="IPR047127">
    <property type="entry name" value="MutT-like"/>
</dbReference>
<dbReference type="GO" id="GO:0044715">
    <property type="term" value="F:8-oxo-dGDP phosphatase activity"/>
    <property type="evidence" value="ECO:0007669"/>
    <property type="project" value="TreeGrafter"/>
</dbReference>
<comment type="catalytic activity">
    <reaction evidence="10">
        <text>8-oxo-dGTP + H2O = 8-oxo-dGMP + diphosphate + H(+)</text>
        <dbReference type="Rhea" id="RHEA:31575"/>
        <dbReference type="ChEBI" id="CHEBI:15377"/>
        <dbReference type="ChEBI" id="CHEBI:15378"/>
        <dbReference type="ChEBI" id="CHEBI:33019"/>
        <dbReference type="ChEBI" id="CHEBI:63224"/>
        <dbReference type="ChEBI" id="CHEBI:77896"/>
        <dbReference type="EC" id="3.6.1.55"/>
    </reaction>
</comment>
<name>A0A545TGZ2_9GAMM</name>
<evidence type="ECO:0000256" key="17">
    <source>
        <dbReference type="RuleBase" id="RU003476"/>
    </source>
</evidence>
<evidence type="ECO:0000256" key="6">
    <source>
        <dbReference type="ARBA" id="ARBA00022763"/>
    </source>
</evidence>